<evidence type="ECO:0000256" key="1">
    <source>
        <dbReference type="SAM" id="MobiDB-lite"/>
    </source>
</evidence>
<protein>
    <recommendedName>
        <fullName evidence="4">PF04365 family protein</fullName>
    </recommendedName>
</protein>
<keyword evidence="3" id="KW-1185">Reference proteome</keyword>
<dbReference type="RefSeq" id="WP_005868728.1">
    <property type="nucleotide sequence ID" value="NZ_AKFS01000081.1"/>
</dbReference>
<gene>
    <name evidence="2" type="ORF">HMPREF1317_1710</name>
</gene>
<evidence type="ECO:0000313" key="3">
    <source>
        <dbReference type="Proteomes" id="UP000004578"/>
    </source>
</evidence>
<dbReference type="AlphaFoldDB" id="J0NRP3"/>
<sequence>MNPDDRIQVHARVHRRHPEIDDEDVIQAWCGAMLFAERTDSPHRPAYAAIGYDSRGRPIELVATIQSDGTVLIYHAMTPPRRAFSPKFWAANGGNDDHLPPQGRRNSHG</sequence>
<evidence type="ECO:0000313" key="2">
    <source>
        <dbReference type="EMBL" id="EJF47502.1"/>
    </source>
</evidence>
<feature type="region of interest" description="Disordered" evidence="1">
    <location>
        <begin position="87"/>
        <end position="109"/>
    </location>
</feature>
<accession>J0NRP3</accession>
<evidence type="ECO:0008006" key="4">
    <source>
        <dbReference type="Google" id="ProtNLM"/>
    </source>
</evidence>
<name>J0NRP3_9ACTO</name>
<dbReference type="InterPro" id="IPR025354">
    <property type="entry name" value="DUF4258"/>
</dbReference>
<dbReference type="EMBL" id="AKFS01000081">
    <property type="protein sequence ID" value="EJF47502.1"/>
    <property type="molecule type" value="Genomic_DNA"/>
</dbReference>
<organism evidence="2 3">
    <name type="scientific">Schaalia georgiae F0490</name>
    <dbReference type="NCBI Taxonomy" id="1125717"/>
    <lineage>
        <taxon>Bacteria</taxon>
        <taxon>Bacillati</taxon>
        <taxon>Actinomycetota</taxon>
        <taxon>Actinomycetes</taxon>
        <taxon>Actinomycetales</taxon>
        <taxon>Actinomycetaceae</taxon>
        <taxon>Schaalia</taxon>
    </lineage>
</organism>
<dbReference type="Proteomes" id="UP000004578">
    <property type="component" value="Unassembled WGS sequence"/>
</dbReference>
<reference evidence="2 3" key="1">
    <citation type="submission" date="2012-05" db="EMBL/GenBank/DDBJ databases">
        <authorList>
            <person name="Harkins D.M."/>
            <person name="Madupu R."/>
            <person name="Durkin A.S."/>
            <person name="Torralba M."/>
            <person name="Methe B."/>
            <person name="Sutton G.G."/>
            <person name="Nelson K.E."/>
        </authorList>
    </citation>
    <scope>NUCLEOTIDE SEQUENCE [LARGE SCALE GENOMIC DNA]</scope>
    <source>
        <strain evidence="2 3">F0490</strain>
    </source>
</reference>
<proteinExistence type="predicted"/>
<dbReference type="Pfam" id="PF14076">
    <property type="entry name" value="DUF4258"/>
    <property type="match status" value="1"/>
</dbReference>
<comment type="caution">
    <text evidence="2">The sequence shown here is derived from an EMBL/GenBank/DDBJ whole genome shotgun (WGS) entry which is preliminary data.</text>
</comment>